<proteinExistence type="predicted"/>
<gene>
    <name evidence="2" type="ORF">DICVIV_11693</name>
</gene>
<organism evidence="2 3">
    <name type="scientific">Dictyocaulus viviparus</name>
    <name type="common">Bovine lungworm</name>
    <dbReference type="NCBI Taxonomy" id="29172"/>
    <lineage>
        <taxon>Eukaryota</taxon>
        <taxon>Metazoa</taxon>
        <taxon>Ecdysozoa</taxon>
        <taxon>Nematoda</taxon>
        <taxon>Chromadorea</taxon>
        <taxon>Rhabditida</taxon>
        <taxon>Rhabditina</taxon>
        <taxon>Rhabditomorpha</taxon>
        <taxon>Strongyloidea</taxon>
        <taxon>Metastrongylidae</taxon>
        <taxon>Dictyocaulus</taxon>
    </lineage>
</organism>
<reference evidence="2 3" key="1">
    <citation type="submission" date="2013-11" db="EMBL/GenBank/DDBJ databases">
        <title>Draft genome of the bovine lungworm Dictyocaulus viviparus.</title>
        <authorList>
            <person name="Mitreva M."/>
        </authorList>
    </citation>
    <scope>NUCLEOTIDE SEQUENCE [LARGE SCALE GENOMIC DNA]</scope>
    <source>
        <strain evidence="2 3">HannoverDv2000</strain>
    </source>
</reference>
<reference evidence="3" key="2">
    <citation type="journal article" date="2016" name="Sci. Rep.">
        <title>Dictyocaulus viviparus genome, variome and transcriptome elucidate lungworm biology and support future intervention.</title>
        <authorList>
            <person name="McNulty S.N."/>
            <person name="Strube C."/>
            <person name="Rosa B.A."/>
            <person name="Martin J.C."/>
            <person name="Tyagi R."/>
            <person name="Choi Y.J."/>
            <person name="Wang Q."/>
            <person name="Hallsworth Pepin K."/>
            <person name="Zhang X."/>
            <person name="Ozersky P."/>
            <person name="Wilson R.K."/>
            <person name="Sternberg P.W."/>
            <person name="Gasser R.B."/>
            <person name="Mitreva M."/>
        </authorList>
    </citation>
    <scope>NUCLEOTIDE SEQUENCE [LARGE SCALE GENOMIC DNA]</scope>
    <source>
        <strain evidence="3">HannoverDv2000</strain>
    </source>
</reference>
<evidence type="ECO:0000313" key="3">
    <source>
        <dbReference type="Proteomes" id="UP000053766"/>
    </source>
</evidence>
<evidence type="ECO:0000313" key="2">
    <source>
        <dbReference type="EMBL" id="KJH42318.1"/>
    </source>
</evidence>
<name>A0A0D8XCJ6_DICVI</name>
<sequence length="95" mass="10668">MGGGRAAAVSRIWRSDRQPRSNGLSQAESTATAKSPRPYLTLSKAHKGGKGIMDWARGMKRNSAMRPRVRPKHDLERRCAENLRSCARSHRPHSY</sequence>
<feature type="region of interest" description="Disordered" evidence="1">
    <location>
        <begin position="1"/>
        <end position="52"/>
    </location>
</feature>
<protein>
    <submittedName>
        <fullName evidence="2">Uncharacterized protein</fullName>
    </submittedName>
</protein>
<accession>A0A0D8XCJ6</accession>
<evidence type="ECO:0000256" key="1">
    <source>
        <dbReference type="SAM" id="MobiDB-lite"/>
    </source>
</evidence>
<dbReference type="AlphaFoldDB" id="A0A0D8XCJ6"/>
<feature type="compositionally biased region" description="Polar residues" evidence="1">
    <location>
        <begin position="20"/>
        <end position="33"/>
    </location>
</feature>
<dbReference type="Proteomes" id="UP000053766">
    <property type="component" value="Unassembled WGS sequence"/>
</dbReference>
<dbReference type="EMBL" id="KN716680">
    <property type="protein sequence ID" value="KJH42318.1"/>
    <property type="molecule type" value="Genomic_DNA"/>
</dbReference>
<feature type="region of interest" description="Disordered" evidence="1">
    <location>
        <begin position="57"/>
        <end position="76"/>
    </location>
</feature>
<keyword evidence="3" id="KW-1185">Reference proteome</keyword>